<reference evidence="1" key="1">
    <citation type="journal article" date="2023" name="bioRxiv">
        <title>Improved chromosome-level genome assembly for marigold (Tagetes erecta).</title>
        <authorList>
            <person name="Jiang F."/>
            <person name="Yuan L."/>
            <person name="Wang S."/>
            <person name="Wang H."/>
            <person name="Xu D."/>
            <person name="Wang A."/>
            <person name="Fan W."/>
        </authorList>
    </citation>
    <scope>NUCLEOTIDE SEQUENCE</scope>
    <source>
        <strain evidence="1">WSJ</strain>
        <tissue evidence="1">Leaf</tissue>
    </source>
</reference>
<gene>
    <name evidence="1" type="ORF">QVD17_40058</name>
</gene>
<organism evidence="1 2">
    <name type="scientific">Tagetes erecta</name>
    <name type="common">African marigold</name>
    <dbReference type="NCBI Taxonomy" id="13708"/>
    <lineage>
        <taxon>Eukaryota</taxon>
        <taxon>Viridiplantae</taxon>
        <taxon>Streptophyta</taxon>
        <taxon>Embryophyta</taxon>
        <taxon>Tracheophyta</taxon>
        <taxon>Spermatophyta</taxon>
        <taxon>Magnoliopsida</taxon>
        <taxon>eudicotyledons</taxon>
        <taxon>Gunneridae</taxon>
        <taxon>Pentapetalae</taxon>
        <taxon>asterids</taxon>
        <taxon>campanulids</taxon>
        <taxon>Asterales</taxon>
        <taxon>Asteraceae</taxon>
        <taxon>Asteroideae</taxon>
        <taxon>Heliantheae alliance</taxon>
        <taxon>Tageteae</taxon>
        <taxon>Tagetes</taxon>
    </lineage>
</organism>
<comment type="caution">
    <text evidence="1">The sequence shown here is derived from an EMBL/GenBank/DDBJ whole genome shotgun (WGS) entry which is preliminary data.</text>
</comment>
<protein>
    <submittedName>
        <fullName evidence="1">Uncharacterized protein</fullName>
    </submittedName>
</protein>
<keyword evidence="2" id="KW-1185">Reference proteome</keyword>
<evidence type="ECO:0000313" key="1">
    <source>
        <dbReference type="EMBL" id="KAK1408349.1"/>
    </source>
</evidence>
<proteinExistence type="predicted"/>
<dbReference type="EMBL" id="JAUHHV010000011">
    <property type="protein sequence ID" value="KAK1408349.1"/>
    <property type="molecule type" value="Genomic_DNA"/>
</dbReference>
<dbReference type="AlphaFoldDB" id="A0AAD8NFY4"/>
<name>A0AAD8NFY4_TARER</name>
<sequence>MRQRMKNKGSIVVAVRMSWIKIKKRLNRVERGRLVVLWVLPELPVSRRRHSPDLREGGAGFVEFVLHLTLPVPAL</sequence>
<evidence type="ECO:0000313" key="2">
    <source>
        <dbReference type="Proteomes" id="UP001229421"/>
    </source>
</evidence>
<accession>A0AAD8NFY4</accession>
<dbReference type="Proteomes" id="UP001229421">
    <property type="component" value="Unassembled WGS sequence"/>
</dbReference>